<protein>
    <submittedName>
        <fullName evidence="1">Uncharacterized protein</fullName>
    </submittedName>
</protein>
<gene>
    <name evidence="1" type="ORF">BDN72DRAFT_876304</name>
</gene>
<evidence type="ECO:0000313" key="1">
    <source>
        <dbReference type="EMBL" id="TFK72736.1"/>
    </source>
</evidence>
<organism evidence="1 2">
    <name type="scientific">Pluteus cervinus</name>
    <dbReference type="NCBI Taxonomy" id="181527"/>
    <lineage>
        <taxon>Eukaryota</taxon>
        <taxon>Fungi</taxon>
        <taxon>Dikarya</taxon>
        <taxon>Basidiomycota</taxon>
        <taxon>Agaricomycotina</taxon>
        <taxon>Agaricomycetes</taxon>
        <taxon>Agaricomycetidae</taxon>
        <taxon>Agaricales</taxon>
        <taxon>Pluteineae</taxon>
        <taxon>Pluteaceae</taxon>
        <taxon>Pluteus</taxon>
    </lineage>
</organism>
<accession>A0ACD3B527</accession>
<name>A0ACD3B527_9AGAR</name>
<evidence type="ECO:0000313" key="2">
    <source>
        <dbReference type="Proteomes" id="UP000308600"/>
    </source>
</evidence>
<sequence>MNKPTPIVSTHGILHRHFPDSLPLGQRSHYTLVPLSITNTFSGAWVTQLSLCGMQMQQDTQEKKRDMVADVGQRFKTLGDWKCTSAPRVDLSALGDMPSQCSLSLILTRMPLHRYFELECGYRIDPEKTFNSLGWAAILPDFPAKLIEGLKYPDDTASCPKILQVSRYADWPP</sequence>
<keyword evidence="2" id="KW-1185">Reference proteome</keyword>
<proteinExistence type="predicted"/>
<dbReference type="Proteomes" id="UP000308600">
    <property type="component" value="Unassembled WGS sequence"/>
</dbReference>
<dbReference type="EMBL" id="ML208282">
    <property type="protein sequence ID" value="TFK72736.1"/>
    <property type="molecule type" value="Genomic_DNA"/>
</dbReference>
<reference evidence="1 2" key="1">
    <citation type="journal article" date="2019" name="Nat. Ecol. Evol.">
        <title>Megaphylogeny resolves global patterns of mushroom evolution.</title>
        <authorList>
            <person name="Varga T."/>
            <person name="Krizsan K."/>
            <person name="Foldi C."/>
            <person name="Dima B."/>
            <person name="Sanchez-Garcia M."/>
            <person name="Sanchez-Ramirez S."/>
            <person name="Szollosi G.J."/>
            <person name="Szarkandi J.G."/>
            <person name="Papp V."/>
            <person name="Albert L."/>
            <person name="Andreopoulos W."/>
            <person name="Angelini C."/>
            <person name="Antonin V."/>
            <person name="Barry K.W."/>
            <person name="Bougher N.L."/>
            <person name="Buchanan P."/>
            <person name="Buyck B."/>
            <person name="Bense V."/>
            <person name="Catcheside P."/>
            <person name="Chovatia M."/>
            <person name="Cooper J."/>
            <person name="Damon W."/>
            <person name="Desjardin D."/>
            <person name="Finy P."/>
            <person name="Geml J."/>
            <person name="Haridas S."/>
            <person name="Hughes K."/>
            <person name="Justo A."/>
            <person name="Karasinski D."/>
            <person name="Kautmanova I."/>
            <person name="Kiss B."/>
            <person name="Kocsube S."/>
            <person name="Kotiranta H."/>
            <person name="LaButti K.M."/>
            <person name="Lechner B.E."/>
            <person name="Liimatainen K."/>
            <person name="Lipzen A."/>
            <person name="Lukacs Z."/>
            <person name="Mihaltcheva S."/>
            <person name="Morgado L.N."/>
            <person name="Niskanen T."/>
            <person name="Noordeloos M.E."/>
            <person name="Ohm R.A."/>
            <person name="Ortiz-Santana B."/>
            <person name="Ovrebo C."/>
            <person name="Racz N."/>
            <person name="Riley R."/>
            <person name="Savchenko A."/>
            <person name="Shiryaev A."/>
            <person name="Soop K."/>
            <person name="Spirin V."/>
            <person name="Szebenyi C."/>
            <person name="Tomsovsky M."/>
            <person name="Tulloss R.E."/>
            <person name="Uehling J."/>
            <person name="Grigoriev I.V."/>
            <person name="Vagvolgyi C."/>
            <person name="Papp T."/>
            <person name="Martin F.M."/>
            <person name="Miettinen O."/>
            <person name="Hibbett D.S."/>
            <person name="Nagy L.G."/>
        </authorList>
    </citation>
    <scope>NUCLEOTIDE SEQUENCE [LARGE SCALE GENOMIC DNA]</scope>
    <source>
        <strain evidence="1 2">NL-1719</strain>
    </source>
</reference>